<proteinExistence type="predicted"/>
<evidence type="ECO:0000256" key="1">
    <source>
        <dbReference type="SAM" id="MobiDB-lite"/>
    </source>
</evidence>
<sequence length="303" mass="31930">METMIPIILPGDGAMASPDDTDSLLDDLSRELAQQEPQPRKEEERDRESSAVAGFWLPPLSPALAALRRNQLGHVAAVVQPEGRSQSLTMKALPRDGGAAPHSQSAWPQAELVRGKAAVKPRAQDGSRPGVLPETAGGGASMVAADGGRAIPAGQIAAAPEQAALASSEFALSHSVERKPRPDTLPPQGGPAQSASSSRLTPSPSPKARQEAAPGMPRHARSESAPAVDVSQSALTYRFSRWGGEHAVTVPAPANGVLLLQPSDALVAQRLSEQWQSGNPQQWQLARDGGEQRRPQQQEEDEA</sequence>
<evidence type="ECO:0000313" key="6">
    <source>
        <dbReference type="Proteomes" id="UP000070119"/>
    </source>
</evidence>
<accession>A0A106JGT4</accession>
<protein>
    <recommendedName>
        <fullName evidence="2">Surface presentation of antigen domain-containing protein</fullName>
    </recommendedName>
</protein>
<feature type="region of interest" description="Disordered" evidence="1">
    <location>
        <begin position="92"/>
        <end position="146"/>
    </location>
</feature>
<comment type="caution">
    <text evidence="3">The sequence shown here is derived from an EMBL/GenBank/DDBJ whole genome shotgun (WGS) entry which is preliminary data.</text>
</comment>
<feature type="compositionally biased region" description="Basic and acidic residues" evidence="1">
    <location>
        <begin position="288"/>
        <end position="297"/>
    </location>
</feature>
<evidence type="ECO:0000259" key="2">
    <source>
        <dbReference type="Pfam" id="PF02510"/>
    </source>
</evidence>
<feature type="region of interest" description="Disordered" evidence="1">
    <location>
        <begin position="158"/>
        <end position="232"/>
    </location>
</feature>
<reference evidence="4 6" key="2">
    <citation type="submission" date="2015-11" db="EMBL/GenBank/DDBJ databases">
        <authorList>
            <person name="Sahl J."/>
            <person name="Wagner D."/>
            <person name="Keim P."/>
        </authorList>
    </citation>
    <scope>NUCLEOTIDE SEQUENCE [LARGE SCALE GENOMIC DNA]</scope>
    <source>
        <strain evidence="4 6">MSMB1157</strain>
    </source>
</reference>
<feature type="compositionally biased region" description="Polar residues" evidence="1">
    <location>
        <begin position="272"/>
        <end position="284"/>
    </location>
</feature>
<feature type="region of interest" description="Disordered" evidence="1">
    <location>
        <begin position="1"/>
        <end position="53"/>
    </location>
</feature>
<dbReference type="Pfam" id="PF02510">
    <property type="entry name" value="SPAN"/>
    <property type="match status" value="1"/>
</dbReference>
<feature type="compositionally biased region" description="Basic and acidic residues" evidence="1">
    <location>
        <begin position="38"/>
        <end position="49"/>
    </location>
</feature>
<feature type="domain" description="Surface presentation of antigen" evidence="2">
    <location>
        <begin position="231"/>
        <end position="301"/>
    </location>
</feature>
<name>A0A106JGT4_9BURK</name>
<dbReference type="EMBL" id="LPHD01000105">
    <property type="protein sequence ID" value="KWA80410.1"/>
    <property type="molecule type" value="Genomic_DNA"/>
</dbReference>
<reference evidence="3 5" key="1">
    <citation type="submission" date="2015-11" db="EMBL/GenBank/DDBJ databases">
        <title>Expanding the genomic diversity of Burkholderia species for the development of highly accurate diagnostics.</title>
        <authorList>
            <person name="Sahl J."/>
            <person name="Keim P."/>
            <person name="Wagner D."/>
        </authorList>
    </citation>
    <scope>NUCLEOTIDE SEQUENCE [LARGE SCALE GENOMIC DNA]</scope>
    <source>
        <strain evidence="3 5">MSMB2087WGS</strain>
    </source>
</reference>
<evidence type="ECO:0000313" key="5">
    <source>
        <dbReference type="Proteomes" id="UP000060630"/>
    </source>
</evidence>
<dbReference type="RefSeq" id="WP_060182641.1">
    <property type="nucleotide sequence ID" value="NZ_LNJU01000003.1"/>
</dbReference>
<feature type="region of interest" description="Disordered" evidence="1">
    <location>
        <begin position="272"/>
        <end position="303"/>
    </location>
</feature>
<gene>
    <name evidence="4" type="ORF">WK57_18990</name>
    <name evidence="3" type="ORF">WL29_29955</name>
</gene>
<feature type="compositionally biased region" description="Low complexity" evidence="1">
    <location>
        <begin position="158"/>
        <end position="169"/>
    </location>
</feature>
<evidence type="ECO:0000313" key="4">
    <source>
        <dbReference type="EMBL" id="KWZ58532.1"/>
    </source>
</evidence>
<dbReference type="InterPro" id="IPR056746">
    <property type="entry name" value="SPAN_dom"/>
</dbReference>
<organism evidence="3 5">
    <name type="scientific">Burkholderia ubonensis</name>
    <dbReference type="NCBI Taxonomy" id="101571"/>
    <lineage>
        <taxon>Bacteria</taxon>
        <taxon>Pseudomonadati</taxon>
        <taxon>Pseudomonadota</taxon>
        <taxon>Betaproteobacteria</taxon>
        <taxon>Burkholderiales</taxon>
        <taxon>Burkholderiaceae</taxon>
        <taxon>Burkholderia</taxon>
        <taxon>Burkholderia cepacia complex</taxon>
    </lineage>
</organism>
<dbReference type="AlphaFoldDB" id="A0A106JGT4"/>
<dbReference type="Proteomes" id="UP000060630">
    <property type="component" value="Unassembled WGS sequence"/>
</dbReference>
<dbReference type="EMBL" id="LNJU01000003">
    <property type="protein sequence ID" value="KWZ58532.1"/>
    <property type="molecule type" value="Genomic_DNA"/>
</dbReference>
<dbReference type="Proteomes" id="UP000070119">
    <property type="component" value="Unassembled WGS sequence"/>
</dbReference>
<evidence type="ECO:0000313" key="3">
    <source>
        <dbReference type="EMBL" id="KWA80410.1"/>
    </source>
</evidence>